<accession>A0ABY3WVE0</accession>
<feature type="compositionally biased region" description="Low complexity" evidence="6">
    <location>
        <begin position="57"/>
        <end position="79"/>
    </location>
</feature>
<dbReference type="InterPro" id="IPR000111">
    <property type="entry name" value="Glyco_hydro_27/36_CS"/>
</dbReference>
<reference evidence="8 9" key="1">
    <citation type="submission" date="2021-03" db="EMBL/GenBank/DDBJ databases">
        <title>Complete genome of Streptomyces formicae strain 1H-GS9 (DSM 100524).</title>
        <authorList>
            <person name="Atanasov K.E."/>
            <person name="Altabella T."/>
            <person name="Ferrer A."/>
        </authorList>
    </citation>
    <scope>NUCLEOTIDE SEQUENCE [LARGE SCALE GENOMIC DNA]</scope>
    <source>
        <strain evidence="8 9">1H-GS9</strain>
    </source>
</reference>
<name>A0ABY3WVE0_9ACTN</name>
<dbReference type="SUPFAM" id="SSF51011">
    <property type="entry name" value="Glycosyl hydrolase domain"/>
    <property type="match status" value="1"/>
</dbReference>
<dbReference type="InterPro" id="IPR013780">
    <property type="entry name" value="Glyco_hydro_b"/>
</dbReference>
<keyword evidence="3 5" id="KW-0378">Hydrolase</keyword>
<dbReference type="Pfam" id="PF16499">
    <property type="entry name" value="Melibiase_2"/>
    <property type="match status" value="1"/>
</dbReference>
<keyword evidence="4 5" id="KW-0326">Glycosidase</keyword>
<dbReference type="InterPro" id="IPR038637">
    <property type="entry name" value="NPCBM_sf"/>
</dbReference>
<dbReference type="PRINTS" id="PR00740">
    <property type="entry name" value="GLHYDRLASE27"/>
</dbReference>
<evidence type="ECO:0000256" key="6">
    <source>
        <dbReference type="SAM" id="MobiDB-lite"/>
    </source>
</evidence>
<feature type="domain" description="Glycosyl hydrolase family 98 putative carbohydrate-binding module" evidence="7">
    <location>
        <begin position="572"/>
        <end position="721"/>
    </location>
</feature>
<dbReference type="Proteomes" id="UP000828924">
    <property type="component" value="Chromosome"/>
</dbReference>
<evidence type="ECO:0000256" key="5">
    <source>
        <dbReference type="RuleBase" id="RU361168"/>
    </source>
</evidence>
<dbReference type="PANTHER" id="PTHR11452:SF75">
    <property type="entry name" value="ALPHA-GALACTOSIDASE MEL1"/>
    <property type="match status" value="1"/>
</dbReference>
<evidence type="ECO:0000313" key="8">
    <source>
        <dbReference type="EMBL" id="UNM16638.1"/>
    </source>
</evidence>
<dbReference type="Pfam" id="PF17801">
    <property type="entry name" value="Melibiase_C"/>
    <property type="match status" value="1"/>
</dbReference>
<comment type="similarity">
    <text evidence="1 5">Belongs to the glycosyl hydrolase 27 family.</text>
</comment>
<dbReference type="InterPro" id="IPR041233">
    <property type="entry name" value="Melibiase_C"/>
</dbReference>
<dbReference type="InterPro" id="IPR017853">
    <property type="entry name" value="GH"/>
</dbReference>
<protein>
    <recommendedName>
        <fullName evidence="5">Alpha-galactosidase</fullName>
        <ecNumber evidence="5">3.2.1.22</ecNumber>
    </recommendedName>
    <alternativeName>
        <fullName evidence="5">Melibiase</fullName>
    </alternativeName>
</protein>
<dbReference type="Gene3D" id="2.60.40.1180">
    <property type="entry name" value="Golgi alpha-mannosidase II"/>
    <property type="match status" value="1"/>
</dbReference>
<dbReference type="EMBL" id="CP071872">
    <property type="protein sequence ID" value="UNM16638.1"/>
    <property type="molecule type" value="Genomic_DNA"/>
</dbReference>
<dbReference type="PANTHER" id="PTHR11452">
    <property type="entry name" value="ALPHA-GALACTOSIDASE/ALPHA-N-ACETYLGALACTOSAMINIDASE"/>
    <property type="match status" value="1"/>
</dbReference>
<keyword evidence="5" id="KW-1015">Disulfide bond</keyword>
<dbReference type="SUPFAM" id="SSF49785">
    <property type="entry name" value="Galactose-binding domain-like"/>
    <property type="match status" value="1"/>
</dbReference>
<evidence type="ECO:0000256" key="4">
    <source>
        <dbReference type="ARBA" id="ARBA00023295"/>
    </source>
</evidence>
<evidence type="ECO:0000256" key="1">
    <source>
        <dbReference type="ARBA" id="ARBA00009743"/>
    </source>
</evidence>
<keyword evidence="2" id="KW-0732">Signal</keyword>
<evidence type="ECO:0000259" key="7">
    <source>
        <dbReference type="SMART" id="SM00776"/>
    </source>
</evidence>
<comment type="catalytic activity">
    <reaction evidence="5">
        <text>Hydrolysis of terminal, non-reducing alpha-D-galactose residues in alpha-D-galactosides, including galactose oligosaccharides, galactomannans and galactolipids.</text>
        <dbReference type="EC" id="3.2.1.22"/>
    </reaction>
</comment>
<dbReference type="InterPro" id="IPR002241">
    <property type="entry name" value="Glyco_hydro_27"/>
</dbReference>
<dbReference type="PROSITE" id="PS00512">
    <property type="entry name" value="ALPHA_GALACTOSIDASE"/>
    <property type="match status" value="1"/>
</dbReference>
<keyword evidence="9" id="KW-1185">Reference proteome</keyword>
<feature type="region of interest" description="Disordered" evidence="6">
    <location>
        <begin position="57"/>
        <end position="90"/>
    </location>
</feature>
<dbReference type="SMART" id="SM00776">
    <property type="entry name" value="NPCBM"/>
    <property type="match status" value="1"/>
</dbReference>
<evidence type="ECO:0000256" key="2">
    <source>
        <dbReference type="ARBA" id="ARBA00022729"/>
    </source>
</evidence>
<proteinExistence type="inferred from homology"/>
<organism evidence="8 9">
    <name type="scientific">Streptomyces formicae</name>
    <dbReference type="NCBI Taxonomy" id="1616117"/>
    <lineage>
        <taxon>Bacteria</taxon>
        <taxon>Bacillati</taxon>
        <taxon>Actinomycetota</taxon>
        <taxon>Actinomycetes</taxon>
        <taxon>Kitasatosporales</taxon>
        <taxon>Streptomycetaceae</taxon>
        <taxon>Streptomyces</taxon>
    </lineage>
</organism>
<dbReference type="InterPro" id="IPR013785">
    <property type="entry name" value="Aldolase_TIM"/>
</dbReference>
<evidence type="ECO:0000313" key="9">
    <source>
        <dbReference type="Proteomes" id="UP000828924"/>
    </source>
</evidence>
<gene>
    <name evidence="8" type="ORF">J4032_21010</name>
</gene>
<dbReference type="CDD" id="cd14792">
    <property type="entry name" value="GH27"/>
    <property type="match status" value="1"/>
</dbReference>
<dbReference type="Gene3D" id="2.60.120.1060">
    <property type="entry name" value="NPCBM/NEW2 domain"/>
    <property type="match status" value="1"/>
</dbReference>
<dbReference type="Gene3D" id="3.20.20.70">
    <property type="entry name" value="Aldolase class I"/>
    <property type="match status" value="1"/>
</dbReference>
<dbReference type="InterPro" id="IPR018905">
    <property type="entry name" value="A-galactase_NEW3"/>
</dbReference>
<dbReference type="Pfam" id="PF08305">
    <property type="entry name" value="NPCBM"/>
    <property type="match status" value="1"/>
</dbReference>
<evidence type="ECO:0000256" key="3">
    <source>
        <dbReference type="ARBA" id="ARBA00022801"/>
    </source>
</evidence>
<dbReference type="SUPFAM" id="SSF51445">
    <property type="entry name" value="(Trans)glycosidases"/>
    <property type="match status" value="1"/>
</dbReference>
<sequence>MRKSACWTLGTGPWTLGPGRARPLAVPRPDRLHCRAMRRLLTAVLCTAALLAGATGTGSAAAPPTAPGASTAPAPSTAPADDRPPLARTPPMGWNSWNAVGCGVNQQLITDTVDAFVAKGLKGAGYEYVTIDDCWSLKQRDADGRLVADPGKFPNGMAWLADYAHAKGLKLGIYGDAGTSTCAGYPGSLGHETTDAQTFADWGIDYLKYDNCNNQGLPAQDRYRAMGEAIAATGRPIVYSICEWGANRPWEWGTSVGGQLWRTTGDITDDWDSVKTIIRKNLTLAPYAGPGHWNDPDMLQVGNGGMTDHEYRTHFALWAMMAAPIMIGTDLNSASPQTLELLLNRGLVAVDQDRLGRQAAVVSESGGAYVLAKPLADGSVAVALYNENDYAVTISTTAAAAGLPRAGAYRLSDLFTGEELHSNGVLKAGVPAHGVTVYRVAPAGPGAPAPATPARSFGLTTPLLYEGAAASLVEPGRPGAVRTELAGLGRVPLKEASVRVEAPEGWTVEAAGPARASVVREGRPLATEWTVTPPAGLGPGSYDLTATARYTVGGRAVTDTSTTRVTVAEAVPGGAGPLSDTPWVKSTNGWGPMERDMTNGDQPQGDGTPLTIGGTVYAKGLGTHAWSEAVYYTAGRCTTLTADVGVDDSQDHVAAQRGTVTFEVWTDREKAVDTGKVSWQDSARHLEVDISGAQFVSLVATTADDGNGNDHADWADLKVSCAE</sequence>
<dbReference type="InterPro" id="IPR008979">
    <property type="entry name" value="Galactose-bd-like_sf"/>
</dbReference>
<dbReference type="InterPro" id="IPR013222">
    <property type="entry name" value="Glyco_hyd_98_carb-bd"/>
</dbReference>
<dbReference type="EC" id="3.2.1.22" evidence="5"/>
<dbReference type="Pfam" id="PF10633">
    <property type="entry name" value="NPCBM_assoc"/>
    <property type="match status" value="1"/>
</dbReference>